<reference evidence="3" key="1">
    <citation type="journal article" date="2018" name="Nat. Microbiol.">
        <title>Leveraging single-cell genomics to expand the fungal tree of life.</title>
        <authorList>
            <person name="Ahrendt S.R."/>
            <person name="Quandt C.A."/>
            <person name="Ciobanu D."/>
            <person name="Clum A."/>
            <person name="Salamov A."/>
            <person name="Andreopoulos B."/>
            <person name="Cheng J.F."/>
            <person name="Woyke T."/>
            <person name="Pelin A."/>
            <person name="Henrissat B."/>
            <person name="Reynolds N.K."/>
            <person name="Benny G.L."/>
            <person name="Smith M.E."/>
            <person name="James T.Y."/>
            <person name="Grigoriev I.V."/>
        </authorList>
    </citation>
    <scope>NUCLEOTIDE SEQUENCE [LARGE SCALE GENOMIC DNA]</scope>
</reference>
<dbReference type="AlphaFoldDB" id="A0A4P9WM30"/>
<evidence type="ECO:0000313" key="3">
    <source>
        <dbReference type="Proteomes" id="UP000269721"/>
    </source>
</evidence>
<protein>
    <submittedName>
        <fullName evidence="2">Uncharacterized protein</fullName>
    </submittedName>
</protein>
<evidence type="ECO:0000313" key="2">
    <source>
        <dbReference type="EMBL" id="RKO92718.1"/>
    </source>
</evidence>
<sequence length="551" mass="58125">MPSPQLLARADDPVSKDIKKHKNHHHRDDEHASASNGTSTVVETTTGGATTEEMPSLTSTGVPSPSPSSSSQPLPDSSTKGTPDVLLPTSTGSATFSFSSLAPTRTEDPTDDLLPTDVVSLAPVSIFSSPDPSAEPAPSESQQEEEAFLPNVTVTVTNSGRIPASTSTPVFTSVMTTTVEAASPLVNAAPPTPMPSAGPTIAPQGAATTSDATPAPSLLYPPTAFTDSSSSSSSGSVAKIVAPTVAGALILVCLIFLGYYVRKTGKLPFAGWRSRAMAARRASSRASTIAPAPTWARGKRRPSETSTVPRLVLPHIIPSLPRRATVDEVAMPQTALAPSPFSPAMELNSPAPLLGAYPAHAPPPDLDLDPYPYPPADAPYPRTESPVPLGPPTLPHAVRARFSEEISRLSLRSQHHVVQYEAPPEDVVEGMAALPMSPSTSPVSSCSVFSRTSPRPLYPVEEILSTTSGETSPTVTDHLRLRTQSTLTMASGVEPFVELTAARHPSLMTIGDLNIEDGSRWSSSFDYPEWIIQEERFEGEGLDSHGFDRDV</sequence>
<dbReference type="EMBL" id="KZ994522">
    <property type="protein sequence ID" value="RKO92718.1"/>
    <property type="molecule type" value="Genomic_DNA"/>
</dbReference>
<accession>A0A4P9WM30</accession>
<feature type="compositionally biased region" description="Low complexity" evidence="1">
    <location>
        <begin position="206"/>
        <end position="217"/>
    </location>
</feature>
<feature type="region of interest" description="Disordered" evidence="1">
    <location>
        <begin position="125"/>
        <end position="144"/>
    </location>
</feature>
<organism evidence="2 3">
    <name type="scientific">Blyttiomyces helicus</name>
    <dbReference type="NCBI Taxonomy" id="388810"/>
    <lineage>
        <taxon>Eukaryota</taxon>
        <taxon>Fungi</taxon>
        <taxon>Fungi incertae sedis</taxon>
        <taxon>Chytridiomycota</taxon>
        <taxon>Chytridiomycota incertae sedis</taxon>
        <taxon>Chytridiomycetes</taxon>
        <taxon>Chytridiomycetes incertae sedis</taxon>
        <taxon>Blyttiomyces</taxon>
    </lineage>
</organism>
<feature type="compositionally biased region" description="Low complexity" evidence="1">
    <location>
        <begin position="128"/>
        <end position="141"/>
    </location>
</feature>
<feature type="compositionally biased region" description="Low complexity" evidence="1">
    <location>
        <begin position="37"/>
        <end position="79"/>
    </location>
</feature>
<feature type="region of interest" description="Disordered" evidence="1">
    <location>
        <begin position="191"/>
        <end position="233"/>
    </location>
</feature>
<name>A0A4P9WM30_9FUNG</name>
<keyword evidence="3" id="KW-1185">Reference proteome</keyword>
<dbReference type="Proteomes" id="UP000269721">
    <property type="component" value="Unassembled WGS sequence"/>
</dbReference>
<gene>
    <name evidence="2" type="ORF">BDK51DRAFT_41488</name>
</gene>
<evidence type="ECO:0000256" key="1">
    <source>
        <dbReference type="SAM" id="MobiDB-lite"/>
    </source>
</evidence>
<feature type="compositionally biased region" description="Low complexity" evidence="1">
    <location>
        <begin position="89"/>
        <end position="100"/>
    </location>
</feature>
<proteinExistence type="predicted"/>
<feature type="region of interest" description="Disordered" evidence="1">
    <location>
        <begin position="1"/>
        <end position="115"/>
    </location>
</feature>